<dbReference type="Proteomes" id="UP000694865">
    <property type="component" value="Unplaced"/>
</dbReference>
<dbReference type="GeneID" id="100372732"/>
<feature type="coiled-coil region" evidence="1">
    <location>
        <begin position="86"/>
        <end position="113"/>
    </location>
</feature>
<accession>A0ABM0GSP1</accession>
<keyword evidence="1" id="KW-0175">Coiled coil</keyword>
<evidence type="ECO:0000256" key="1">
    <source>
        <dbReference type="SAM" id="Coils"/>
    </source>
</evidence>
<sequence>MESLRKQYVKEVHERDRLKRDIEISQSVISKLSSDINTLSKEVETYYLEKKWGPDGTEKKGVDPETETLAIVEQMKGSPELVEDAVNSLRQTQAKLNAEITEVKSELMKLREGM</sequence>
<protein>
    <submittedName>
        <fullName evidence="3">Uncharacterized protein LOC100372732</fullName>
    </submittedName>
</protein>
<evidence type="ECO:0000313" key="3">
    <source>
        <dbReference type="RefSeq" id="XP_002736517.1"/>
    </source>
</evidence>
<reference evidence="3" key="1">
    <citation type="submission" date="2025-08" db="UniProtKB">
        <authorList>
            <consortium name="RefSeq"/>
        </authorList>
    </citation>
    <scope>IDENTIFICATION</scope>
    <source>
        <tissue evidence="3">Testes</tissue>
    </source>
</reference>
<keyword evidence="2" id="KW-1185">Reference proteome</keyword>
<proteinExistence type="predicted"/>
<name>A0ABM0GSP1_SACKO</name>
<organism evidence="2 3">
    <name type="scientific">Saccoglossus kowalevskii</name>
    <name type="common">Acorn worm</name>
    <dbReference type="NCBI Taxonomy" id="10224"/>
    <lineage>
        <taxon>Eukaryota</taxon>
        <taxon>Metazoa</taxon>
        <taxon>Hemichordata</taxon>
        <taxon>Enteropneusta</taxon>
        <taxon>Harrimaniidae</taxon>
        <taxon>Saccoglossus</taxon>
    </lineage>
</organism>
<evidence type="ECO:0000313" key="2">
    <source>
        <dbReference type="Proteomes" id="UP000694865"/>
    </source>
</evidence>
<gene>
    <name evidence="3" type="primary">LOC100372732</name>
</gene>
<dbReference type="RefSeq" id="XP_002736517.1">
    <property type="nucleotide sequence ID" value="XM_002736471.2"/>
</dbReference>